<feature type="chain" id="PRO_5036794428" evidence="10">
    <location>
        <begin position="28"/>
        <end position="930"/>
    </location>
</feature>
<dbReference type="Proteomes" id="UP000644693">
    <property type="component" value="Unassembled WGS sequence"/>
</dbReference>
<keyword evidence="7 8" id="KW-0998">Cell outer membrane</keyword>
<dbReference type="SUPFAM" id="SSF56935">
    <property type="entry name" value="Porins"/>
    <property type="match status" value="1"/>
</dbReference>
<dbReference type="EMBL" id="BMYM01000002">
    <property type="protein sequence ID" value="GHD36239.1"/>
    <property type="molecule type" value="Genomic_DNA"/>
</dbReference>
<comment type="caution">
    <text evidence="13">The sequence shown here is derived from an EMBL/GenBank/DDBJ whole genome shotgun (WGS) entry which is preliminary data.</text>
</comment>
<keyword evidence="6 8" id="KW-0472">Membrane</keyword>
<accession>A0A919CLA5</accession>
<organism evidence="13 14">
    <name type="scientific">Parahalioglobus pacificus</name>
    <dbReference type="NCBI Taxonomy" id="930806"/>
    <lineage>
        <taxon>Bacteria</taxon>
        <taxon>Pseudomonadati</taxon>
        <taxon>Pseudomonadota</taxon>
        <taxon>Gammaproteobacteria</taxon>
        <taxon>Cellvibrionales</taxon>
        <taxon>Halieaceae</taxon>
        <taxon>Parahalioglobus</taxon>
    </lineage>
</organism>
<evidence type="ECO:0000313" key="14">
    <source>
        <dbReference type="Proteomes" id="UP000644693"/>
    </source>
</evidence>
<gene>
    <name evidence="13" type="ORF">GCM10007053_24440</name>
</gene>
<name>A0A919CLA5_9GAMM</name>
<reference evidence="13" key="1">
    <citation type="journal article" date="2014" name="Int. J. Syst. Evol. Microbiol.">
        <title>Complete genome sequence of Corynebacterium casei LMG S-19264T (=DSM 44701T), isolated from a smear-ripened cheese.</title>
        <authorList>
            <consortium name="US DOE Joint Genome Institute (JGI-PGF)"/>
            <person name="Walter F."/>
            <person name="Albersmeier A."/>
            <person name="Kalinowski J."/>
            <person name="Ruckert C."/>
        </authorList>
    </citation>
    <scope>NUCLEOTIDE SEQUENCE</scope>
    <source>
        <strain evidence="13">KCTC 23430</strain>
    </source>
</reference>
<dbReference type="InterPro" id="IPR036942">
    <property type="entry name" value="Beta-barrel_TonB_sf"/>
</dbReference>
<keyword evidence="2 8" id="KW-0813">Transport</keyword>
<keyword evidence="13" id="KW-0675">Receptor</keyword>
<dbReference type="PANTHER" id="PTHR47234:SF2">
    <property type="entry name" value="TONB-DEPENDENT RECEPTOR"/>
    <property type="match status" value="1"/>
</dbReference>
<dbReference type="InterPro" id="IPR039426">
    <property type="entry name" value="TonB-dep_rcpt-like"/>
</dbReference>
<dbReference type="InterPro" id="IPR000531">
    <property type="entry name" value="Beta-barrel_TonB"/>
</dbReference>
<dbReference type="PANTHER" id="PTHR47234">
    <property type="match status" value="1"/>
</dbReference>
<dbReference type="PROSITE" id="PS52016">
    <property type="entry name" value="TONB_DEPENDENT_REC_3"/>
    <property type="match status" value="1"/>
</dbReference>
<evidence type="ECO:0000256" key="2">
    <source>
        <dbReference type="ARBA" id="ARBA00022448"/>
    </source>
</evidence>
<dbReference type="GO" id="GO:0009279">
    <property type="term" value="C:cell outer membrane"/>
    <property type="evidence" value="ECO:0007669"/>
    <property type="project" value="UniProtKB-SubCell"/>
</dbReference>
<dbReference type="AlphaFoldDB" id="A0A919CLA5"/>
<evidence type="ECO:0000259" key="12">
    <source>
        <dbReference type="Pfam" id="PF07715"/>
    </source>
</evidence>
<evidence type="ECO:0000256" key="1">
    <source>
        <dbReference type="ARBA" id="ARBA00004571"/>
    </source>
</evidence>
<sequence>MKTTFKRRPLSLACASALTLLSATALAQDETANLEEVLVTGSHIKGLDLKGGTQAIQLNRQDILESGALRIGELMQDLTVTGGGSGTFTTATAGALSGDTPVGASSVSLRGLGTGSTLTLINGRRSTVSSFANGQASFIDVNSIPAAAIERIEILPSGASATYGADAVAGVINYELRKDYEGFEITGSYGDSTDSTDEGRYNLNLAAGVGNERHHVMAIVDYYKRNAMFNRDRDVSAVSKRPSQQGFFPSFNDLFFADSQDQVEKPENGGCAAEDFGIGNFGEFCEVNTNAFTSVLDEFESIGGVFTYNFQVNENTTWFNEVLYQSTESDGTSSPANFSRAPFDPESPLWPQELIDDLIAVGDNGGADDWSDFFGFPVYAWGKIPEPRAVSVESETYRLVSGLEIDFDNGWNLETAFTYGSNESEQRGISGLVVAEAFYDAALGNLCTDGSRVERWDVDPARPDADFIGNTCEDDGRSTLWYNPFNGQASQADGIDEALRTTARRNGDSEMYSLDFVTSGTLFEFNNREIQAAFGGEWRHEEVKDVPSGIAVATTTNPEPILGFSSTSADAERDQWALFAEFYIPLTDNLDLTLAGRYDDYDTFGGDFNPKVALRWQPLESLILRTNYSTSYRAPSLAQVGAGTLLSSYTVNCVETPGACDGIDEGDGESLFSEDVANDNLEPETADTWGAGFVWSPTQDIDLTVDYWSISYDDVIGIDEDDFIRRALAGQYPVVGEGELPTGEAGLEVEDGFVVDAHFELSNLGFEDVSGIDLAYTQSIDVGAATITLLADMTYLIEYERQSSDASPVIDEAGEFLYPELLANAKVRYDRDTWGGSLGLRYTDGYRDDPSPRTLEAVGLPSDARVDVDSWTVLDLNLYWDMNQNNTLALTVRNLTDEEPPEVLGLSSNVDYLNHDSMGRYITLRYTYGF</sequence>
<feature type="domain" description="TonB-dependent receptor-like beta-barrel" evidence="11">
    <location>
        <begin position="391"/>
        <end position="895"/>
    </location>
</feature>
<comment type="subcellular location">
    <subcellularLocation>
        <location evidence="1 8">Cell outer membrane</location>
        <topology evidence="1 8">Multi-pass membrane protein</topology>
    </subcellularLocation>
</comment>
<evidence type="ECO:0000256" key="3">
    <source>
        <dbReference type="ARBA" id="ARBA00022452"/>
    </source>
</evidence>
<evidence type="ECO:0000256" key="7">
    <source>
        <dbReference type="ARBA" id="ARBA00023237"/>
    </source>
</evidence>
<evidence type="ECO:0000256" key="8">
    <source>
        <dbReference type="PROSITE-ProRule" id="PRU01360"/>
    </source>
</evidence>
<protein>
    <submittedName>
        <fullName evidence="13">TonB-dependent receptor</fullName>
    </submittedName>
</protein>
<dbReference type="RefSeq" id="WP_189478062.1">
    <property type="nucleotide sequence ID" value="NZ_BMYM01000002.1"/>
</dbReference>
<dbReference type="Gene3D" id="2.170.130.10">
    <property type="entry name" value="TonB-dependent receptor, plug domain"/>
    <property type="match status" value="1"/>
</dbReference>
<proteinExistence type="inferred from homology"/>
<dbReference type="Pfam" id="PF07715">
    <property type="entry name" value="Plug"/>
    <property type="match status" value="1"/>
</dbReference>
<dbReference type="Gene3D" id="2.40.170.20">
    <property type="entry name" value="TonB-dependent receptor, beta-barrel domain"/>
    <property type="match status" value="1"/>
</dbReference>
<evidence type="ECO:0000256" key="6">
    <source>
        <dbReference type="ARBA" id="ARBA00023136"/>
    </source>
</evidence>
<evidence type="ECO:0000256" key="5">
    <source>
        <dbReference type="ARBA" id="ARBA00023077"/>
    </source>
</evidence>
<evidence type="ECO:0000313" key="13">
    <source>
        <dbReference type="EMBL" id="GHD36239.1"/>
    </source>
</evidence>
<dbReference type="InterPro" id="IPR012910">
    <property type="entry name" value="Plug_dom"/>
</dbReference>
<reference evidence="13" key="2">
    <citation type="submission" date="2020-09" db="EMBL/GenBank/DDBJ databases">
        <authorList>
            <person name="Sun Q."/>
            <person name="Kim S."/>
        </authorList>
    </citation>
    <scope>NUCLEOTIDE SEQUENCE</scope>
    <source>
        <strain evidence="13">KCTC 23430</strain>
    </source>
</reference>
<keyword evidence="3 8" id="KW-1134">Transmembrane beta strand</keyword>
<comment type="similarity">
    <text evidence="8 9">Belongs to the TonB-dependent receptor family.</text>
</comment>
<feature type="signal peptide" evidence="10">
    <location>
        <begin position="1"/>
        <end position="27"/>
    </location>
</feature>
<dbReference type="Pfam" id="PF00593">
    <property type="entry name" value="TonB_dep_Rec_b-barrel"/>
    <property type="match status" value="1"/>
</dbReference>
<evidence type="ECO:0000259" key="11">
    <source>
        <dbReference type="Pfam" id="PF00593"/>
    </source>
</evidence>
<keyword evidence="4 8" id="KW-0812">Transmembrane</keyword>
<evidence type="ECO:0000256" key="10">
    <source>
        <dbReference type="SAM" id="SignalP"/>
    </source>
</evidence>
<keyword evidence="14" id="KW-1185">Reference proteome</keyword>
<keyword evidence="10" id="KW-0732">Signal</keyword>
<dbReference type="InterPro" id="IPR037066">
    <property type="entry name" value="Plug_dom_sf"/>
</dbReference>
<keyword evidence="5 9" id="KW-0798">TonB box</keyword>
<evidence type="ECO:0000256" key="4">
    <source>
        <dbReference type="ARBA" id="ARBA00022692"/>
    </source>
</evidence>
<feature type="domain" description="TonB-dependent receptor plug" evidence="12">
    <location>
        <begin position="56"/>
        <end position="171"/>
    </location>
</feature>
<evidence type="ECO:0000256" key="9">
    <source>
        <dbReference type="RuleBase" id="RU003357"/>
    </source>
</evidence>